<evidence type="ECO:0000313" key="3">
    <source>
        <dbReference type="Proteomes" id="UP000674234"/>
    </source>
</evidence>
<name>A0A941AJI3_9ACTN</name>
<dbReference type="AlphaFoldDB" id="A0A941AJI3"/>
<feature type="signal peptide" evidence="1">
    <location>
        <begin position="1"/>
        <end position="26"/>
    </location>
</feature>
<feature type="chain" id="PRO_5037442156" description="Secreted protein" evidence="1">
    <location>
        <begin position="27"/>
        <end position="174"/>
    </location>
</feature>
<dbReference type="RefSeq" id="WP_210157660.1">
    <property type="nucleotide sequence ID" value="NZ_JAFCNB010000012.1"/>
</dbReference>
<accession>A0A941AJI3</accession>
<evidence type="ECO:0000313" key="2">
    <source>
        <dbReference type="EMBL" id="MBP2706375.1"/>
    </source>
</evidence>
<dbReference type="Proteomes" id="UP000674234">
    <property type="component" value="Unassembled WGS sequence"/>
</dbReference>
<keyword evidence="1" id="KW-0732">Signal</keyword>
<comment type="caution">
    <text evidence="2">The sequence shown here is derived from an EMBL/GenBank/DDBJ whole genome shotgun (WGS) entry which is preliminary data.</text>
</comment>
<evidence type="ECO:0008006" key="4">
    <source>
        <dbReference type="Google" id="ProtNLM"/>
    </source>
</evidence>
<sequence>MTTPRALTAISLAAGILALAPATAHAATTSAGSAASAASSATVAQAPHAQWGTYYAPGRRAKALGSLRATPKDDPSAPASLVAVTGSVTDRTVSRSTCGWAVFRVSIAAPNGKVVLKQHNYRTCSYGTPLKFAFADKNVYEVELKVCAEAKASKPSLNCLYAGTWKPLYVYYEG</sequence>
<dbReference type="EMBL" id="JAFCNB010000012">
    <property type="protein sequence ID" value="MBP2706375.1"/>
    <property type="molecule type" value="Genomic_DNA"/>
</dbReference>
<keyword evidence="3" id="KW-1185">Reference proteome</keyword>
<gene>
    <name evidence="2" type="ORF">JOL79_21430</name>
</gene>
<protein>
    <recommendedName>
        <fullName evidence="4">Secreted protein</fullName>
    </recommendedName>
</protein>
<evidence type="ECO:0000256" key="1">
    <source>
        <dbReference type="SAM" id="SignalP"/>
    </source>
</evidence>
<proteinExistence type="predicted"/>
<reference evidence="2" key="1">
    <citation type="submission" date="2021-02" db="EMBL/GenBank/DDBJ databases">
        <title>Draft genome sequence of Microbispora sp. RL4-1S isolated from rice leaves in Thailand.</title>
        <authorList>
            <person name="Muangham S."/>
            <person name="Duangmal K."/>
        </authorList>
    </citation>
    <scope>NUCLEOTIDE SEQUENCE</scope>
    <source>
        <strain evidence="2">RL4-1S</strain>
    </source>
</reference>
<organism evidence="2 3">
    <name type="scientific">Microbispora oryzae</name>
    <dbReference type="NCBI Taxonomy" id="2806554"/>
    <lineage>
        <taxon>Bacteria</taxon>
        <taxon>Bacillati</taxon>
        <taxon>Actinomycetota</taxon>
        <taxon>Actinomycetes</taxon>
        <taxon>Streptosporangiales</taxon>
        <taxon>Streptosporangiaceae</taxon>
        <taxon>Microbispora</taxon>
    </lineage>
</organism>